<dbReference type="PANTHER" id="PTHR33103:SF27">
    <property type="entry name" value="OS04G0594700 PROTEIN"/>
    <property type="match status" value="1"/>
</dbReference>
<dbReference type="PANTHER" id="PTHR33103">
    <property type="entry name" value="OS01G0153900 PROTEIN"/>
    <property type="match status" value="1"/>
</dbReference>
<keyword evidence="2" id="KW-1185">Reference proteome</keyword>
<dbReference type="Proteomes" id="UP001237642">
    <property type="component" value="Unassembled WGS sequence"/>
</dbReference>
<comment type="caution">
    <text evidence="1">The sequence shown here is derived from an EMBL/GenBank/DDBJ whole genome shotgun (WGS) entry which is preliminary data.</text>
</comment>
<dbReference type="EMBL" id="JAUIZM010000007">
    <property type="protein sequence ID" value="KAK1373178.1"/>
    <property type="molecule type" value="Genomic_DNA"/>
</dbReference>
<accession>A0AAD8HUL8</accession>
<name>A0AAD8HUL8_9APIA</name>
<gene>
    <name evidence="1" type="ORF">POM88_029371</name>
</gene>
<reference evidence="1" key="2">
    <citation type="submission" date="2023-05" db="EMBL/GenBank/DDBJ databases">
        <authorList>
            <person name="Schelkunov M.I."/>
        </authorList>
    </citation>
    <scope>NUCLEOTIDE SEQUENCE</scope>
    <source>
        <strain evidence="1">Hsosn_3</strain>
        <tissue evidence="1">Leaf</tissue>
    </source>
</reference>
<dbReference type="InterPro" id="IPR007750">
    <property type="entry name" value="DUF674"/>
</dbReference>
<sequence length="483" mass="54223">MADAKETEISLKVVIERDTKKIVFAEANSDFVDILFSFLTLPMGTIVRLLANGSDPSHEKVNIGGFNNLYESVANLDAMYFRTKECQDMLLRTRNSAEVQCQNLKINIDDMKPIQYFICEYLCSKTWNSSNTHLSTCSSARCKNCPYLLNRAIHFDAMGEGVFVPKTSSFVISDDLHVIPNNLTSTLGILESRGIKDFATLEENTMKLGSSEILHLLERSFLSETPLSDICLGKKWISSQIPAIQSPIRTECSDGAKEIKVKVYVQKSINKILLAHCSEDFIDFLFSLLPVPLGKLISLLTKDHESLSIENIYQSVLELNVGEYLKSQQLKDMLLYPKLLSHYLCTNHIFPLEEADSNKFLKQSTSGGSYDYSLTLDSTQAHKNLIDQSPNLKLEGGFVRWPTKFMVTDDLVVTPFSSMSCFTYLHSLKVPPDDIEEQVIDIGIHEALHLLRASLTSTSVLSNGLKFFILKNLKQTGSKQAKV</sequence>
<protein>
    <recommendedName>
        <fullName evidence="3">DUF674 family protein</fullName>
    </recommendedName>
</protein>
<evidence type="ECO:0000313" key="2">
    <source>
        <dbReference type="Proteomes" id="UP001237642"/>
    </source>
</evidence>
<dbReference type="AlphaFoldDB" id="A0AAD8HUL8"/>
<evidence type="ECO:0000313" key="1">
    <source>
        <dbReference type="EMBL" id="KAK1373178.1"/>
    </source>
</evidence>
<proteinExistence type="predicted"/>
<reference evidence="1" key="1">
    <citation type="submission" date="2023-02" db="EMBL/GenBank/DDBJ databases">
        <title>Genome of toxic invasive species Heracleum sosnowskyi carries increased number of genes despite the absence of recent whole-genome duplications.</title>
        <authorList>
            <person name="Schelkunov M."/>
            <person name="Shtratnikova V."/>
            <person name="Makarenko M."/>
            <person name="Klepikova A."/>
            <person name="Omelchenko D."/>
            <person name="Novikova G."/>
            <person name="Obukhova E."/>
            <person name="Bogdanov V."/>
            <person name="Penin A."/>
            <person name="Logacheva M."/>
        </authorList>
    </citation>
    <scope>NUCLEOTIDE SEQUENCE</scope>
    <source>
        <strain evidence="1">Hsosn_3</strain>
        <tissue evidence="1">Leaf</tissue>
    </source>
</reference>
<organism evidence="1 2">
    <name type="scientific">Heracleum sosnowskyi</name>
    <dbReference type="NCBI Taxonomy" id="360622"/>
    <lineage>
        <taxon>Eukaryota</taxon>
        <taxon>Viridiplantae</taxon>
        <taxon>Streptophyta</taxon>
        <taxon>Embryophyta</taxon>
        <taxon>Tracheophyta</taxon>
        <taxon>Spermatophyta</taxon>
        <taxon>Magnoliopsida</taxon>
        <taxon>eudicotyledons</taxon>
        <taxon>Gunneridae</taxon>
        <taxon>Pentapetalae</taxon>
        <taxon>asterids</taxon>
        <taxon>campanulids</taxon>
        <taxon>Apiales</taxon>
        <taxon>Apiaceae</taxon>
        <taxon>Apioideae</taxon>
        <taxon>apioid superclade</taxon>
        <taxon>Tordylieae</taxon>
        <taxon>Tordyliinae</taxon>
        <taxon>Heracleum</taxon>
    </lineage>
</organism>
<dbReference type="Pfam" id="PF05056">
    <property type="entry name" value="DUF674"/>
    <property type="match status" value="1"/>
</dbReference>
<evidence type="ECO:0008006" key="3">
    <source>
        <dbReference type="Google" id="ProtNLM"/>
    </source>
</evidence>